<dbReference type="InterPro" id="IPR014284">
    <property type="entry name" value="RNA_pol_sigma-70_dom"/>
</dbReference>
<proteinExistence type="inferred from homology"/>
<dbReference type="InterPro" id="IPR039425">
    <property type="entry name" value="RNA_pol_sigma-70-like"/>
</dbReference>
<organism evidence="7 8">
    <name type="scientific">Duganella zoogloeoides</name>
    <dbReference type="NCBI Taxonomy" id="75659"/>
    <lineage>
        <taxon>Bacteria</taxon>
        <taxon>Pseudomonadati</taxon>
        <taxon>Pseudomonadota</taxon>
        <taxon>Betaproteobacteria</taxon>
        <taxon>Burkholderiales</taxon>
        <taxon>Oxalobacteraceae</taxon>
        <taxon>Telluria group</taxon>
        <taxon>Duganella</taxon>
    </lineage>
</organism>
<reference evidence="7 8" key="1">
    <citation type="submission" date="2023-11" db="EMBL/GenBank/DDBJ databases">
        <title>MicrobeMod: A computational toolkit for identifying prokaryotic methylation and restriction-modification with nanopore sequencing.</title>
        <authorList>
            <person name="Crits-Christoph A."/>
            <person name="Kang S.C."/>
            <person name="Lee H."/>
            <person name="Ostrov N."/>
        </authorList>
    </citation>
    <scope>NUCLEOTIDE SEQUENCE [LARGE SCALE GENOMIC DNA]</scope>
    <source>
        <strain evidence="7 8">ATCC 25935</strain>
    </source>
</reference>
<evidence type="ECO:0000259" key="5">
    <source>
        <dbReference type="Pfam" id="PF04542"/>
    </source>
</evidence>
<dbReference type="SUPFAM" id="SSF88946">
    <property type="entry name" value="Sigma2 domain of RNA polymerase sigma factors"/>
    <property type="match status" value="1"/>
</dbReference>
<comment type="similarity">
    <text evidence="1">Belongs to the sigma-70 factor family. ECF subfamily.</text>
</comment>
<evidence type="ECO:0000259" key="6">
    <source>
        <dbReference type="Pfam" id="PF08281"/>
    </source>
</evidence>
<feature type="domain" description="RNA polymerase sigma-70 region 2" evidence="5">
    <location>
        <begin position="4"/>
        <end position="57"/>
    </location>
</feature>
<gene>
    <name evidence="7" type="ORF">SR858_13720</name>
</gene>
<dbReference type="Pfam" id="PF04542">
    <property type="entry name" value="Sigma70_r2"/>
    <property type="match status" value="1"/>
</dbReference>
<dbReference type="PANTHER" id="PTHR43133:SF63">
    <property type="entry name" value="RNA POLYMERASE SIGMA FACTOR FECI-RELATED"/>
    <property type="match status" value="1"/>
</dbReference>
<dbReference type="NCBIfam" id="TIGR02937">
    <property type="entry name" value="sigma70-ECF"/>
    <property type="match status" value="1"/>
</dbReference>
<dbReference type="InterPro" id="IPR036388">
    <property type="entry name" value="WH-like_DNA-bd_sf"/>
</dbReference>
<evidence type="ECO:0000256" key="3">
    <source>
        <dbReference type="ARBA" id="ARBA00023082"/>
    </source>
</evidence>
<accession>A0ABZ0Y5X5</accession>
<dbReference type="SUPFAM" id="SSF88659">
    <property type="entry name" value="Sigma3 and sigma4 domains of RNA polymerase sigma factors"/>
    <property type="match status" value="1"/>
</dbReference>
<dbReference type="InterPro" id="IPR013324">
    <property type="entry name" value="RNA_pol_sigma_r3/r4-like"/>
</dbReference>
<keyword evidence="4" id="KW-0804">Transcription</keyword>
<keyword evidence="8" id="KW-1185">Reference proteome</keyword>
<dbReference type="Gene3D" id="1.10.10.10">
    <property type="entry name" value="Winged helix-like DNA-binding domain superfamily/Winged helix DNA-binding domain"/>
    <property type="match status" value="1"/>
</dbReference>
<evidence type="ECO:0000256" key="4">
    <source>
        <dbReference type="ARBA" id="ARBA00023163"/>
    </source>
</evidence>
<dbReference type="InterPro" id="IPR007627">
    <property type="entry name" value="RNA_pol_sigma70_r2"/>
</dbReference>
<evidence type="ECO:0000256" key="1">
    <source>
        <dbReference type="ARBA" id="ARBA00010641"/>
    </source>
</evidence>
<sequence length="173" mass="19437">MRVILRRVCQGSAEVDDVVQEVYYKVLVLDGVAHIREPRAFLVRTAKNIVIDRLRREAIVNIESMASLDELEVEDVSASPERVAQGRSELKWVIGLIANLPDRCKEVFRARRIYGLSQNETAQTLGISEGIVEQETMKGMNLIADMIARVGVHHDAGTTNVAVRARKKKNVHH</sequence>
<evidence type="ECO:0000313" key="8">
    <source>
        <dbReference type="Proteomes" id="UP001326110"/>
    </source>
</evidence>
<dbReference type="InterPro" id="IPR013249">
    <property type="entry name" value="RNA_pol_sigma70_r4_t2"/>
</dbReference>
<dbReference type="EMBL" id="CP140152">
    <property type="protein sequence ID" value="WQH07471.1"/>
    <property type="molecule type" value="Genomic_DNA"/>
</dbReference>
<dbReference type="InterPro" id="IPR013325">
    <property type="entry name" value="RNA_pol_sigma_r2"/>
</dbReference>
<evidence type="ECO:0000256" key="2">
    <source>
        <dbReference type="ARBA" id="ARBA00023015"/>
    </source>
</evidence>
<dbReference type="Proteomes" id="UP001326110">
    <property type="component" value="Chromosome"/>
</dbReference>
<protein>
    <submittedName>
        <fullName evidence="7">Sigma-70 family RNA polymerase sigma factor</fullName>
    </submittedName>
</protein>
<dbReference type="Pfam" id="PF08281">
    <property type="entry name" value="Sigma70_r4_2"/>
    <property type="match status" value="1"/>
</dbReference>
<keyword evidence="2" id="KW-0805">Transcription regulation</keyword>
<name>A0ABZ0Y5X5_9BURK</name>
<evidence type="ECO:0000313" key="7">
    <source>
        <dbReference type="EMBL" id="WQH07471.1"/>
    </source>
</evidence>
<dbReference type="PANTHER" id="PTHR43133">
    <property type="entry name" value="RNA POLYMERASE ECF-TYPE SIGMA FACTO"/>
    <property type="match status" value="1"/>
</dbReference>
<feature type="domain" description="RNA polymerase sigma factor 70 region 4 type 2" evidence="6">
    <location>
        <begin position="93"/>
        <end position="139"/>
    </location>
</feature>
<dbReference type="Gene3D" id="1.10.1740.10">
    <property type="match status" value="1"/>
</dbReference>
<keyword evidence="3" id="KW-0731">Sigma factor</keyword>